<dbReference type="EMBL" id="JAULSW010000008">
    <property type="protein sequence ID" value="KAK3372627.1"/>
    <property type="molecule type" value="Genomic_DNA"/>
</dbReference>
<accession>A0AAE0N6I8</accession>
<comment type="caution">
    <text evidence="1">The sequence shown here is derived from an EMBL/GenBank/DDBJ whole genome shotgun (WGS) entry which is preliminary data.</text>
</comment>
<evidence type="ECO:0000313" key="1">
    <source>
        <dbReference type="EMBL" id="KAK3372627.1"/>
    </source>
</evidence>
<dbReference type="AlphaFoldDB" id="A0AAE0N6I8"/>
<dbReference type="Proteomes" id="UP001285441">
    <property type="component" value="Unassembled WGS sequence"/>
</dbReference>
<reference evidence="1" key="2">
    <citation type="submission" date="2023-06" db="EMBL/GenBank/DDBJ databases">
        <authorList>
            <consortium name="Lawrence Berkeley National Laboratory"/>
            <person name="Haridas S."/>
            <person name="Hensen N."/>
            <person name="Bonometti L."/>
            <person name="Westerberg I."/>
            <person name="Brannstrom I.O."/>
            <person name="Guillou S."/>
            <person name="Cros-Aarteil S."/>
            <person name="Calhoun S."/>
            <person name="Kuo A."/>
            <person name="Mondo S."/>
            <person name="Pangilinan J."/>
            <person name="Riley R."/>
            <person name="LaButti K."/>
            <person name="Andreopoulos B."/>
            <person name="Lipzen A."/>
            <person name="Chen C."/>
            <person name="Yanf M."/>
            <person name="Daum C."/>
            <person name="Ng V."/>
            <person name="Clum A."/>
            <person name="Steindorff A."/>
            <person name="Ohm R."/>
            <person name="Martin F."/>
            <person name="Silar P."/>
            <person name="Natvig D."/>
            <person name="Lalanne C."/>
            <person name="Gautier V."/>
            <person name="Ament-velasquez S.L."/>
            <person name="Kruys A."/>
            <person name="Hutchinson M.I."/>
            <person name="Powell A.J."/>
            <person name="Barry K."/>
            <person name="Miller A.N."/>
            <person name="Grigoriev I.V."/>
            <person name="Debuchy R."/>
            <person name="Gladieux P."/>
            <person name="Thoren M.H."/>
            <person name="Johannesson H."/>
        </authorList>
    </citation>
    <scope>NUCLEOTIDE SEQUENCE</scope>
    <source>
        <strain evidence="1">CBS 232.78</strain>
    </source>
</reference>
<reference evidence="1" key="1">
    <citation type="journal article" date="2023" name="Mol. Phylogenet. Evol.">
        <title>Genome-scale phylogeny and comparative genomics of the fungal order Sordariales.</title>
        <authorList>
            <person name="Hensen N."/>
            <person name="Bonometti L."/>
            <person name="Westerberg I."/>
            <person name="Brannstrom I.O."/>
            <person name="Guillou S."/>
            <person name="Cros-Aarteil S."/>
            <person name="Calhoun S."/>
            <person name="Haridas S."/>
            <person name="Kuo A."/>
            <person name="Mondo S."/>
            <person name="Pangilinan J."/>
            <person name="Riley R."/>
            <person name="LaButti K."/>
            <person name="Andreopoulos B."/>
            <person name="Lipzen A."/>
            <person name="Chen C."/>
            <person name="Yan M."/>
            <person name="Daum C."/>
            <person name="Ng V."/>
            <person name="Clum A."/>
            <person name="Steindorff A."/>
            <person name="Ohm R.A."/>
            <person name="Martin F."/>
            <person name="Silar P."/>
            <person name="Natvig D.O."/>
            <person name="Lalanne C."/>
            <person name="Gautier V."/>
            <person name="Ament-Velasquez S.L."/>
            <person name="Kruys A."/>
            <person name="Hutchinson M.I."/>
            <person name="Powell A.J."/>
            <person name="Barry K."/>
            <person name="Miller A.N."/>
            <person name="Grigoriev I.V."/>
            <person name="Debuchy R."/>
            <person name="Gladieux P."/>
            <person name="Hiltunen Thoren M."/>
            <person name="Johannesson H."/>
        </authorList>
    </citation>
    <scope>NUCLEOTIDE SEQUENCE</scope>
    <source>
        <strain evidence="1">CBS 232.78</strain>
    </source>
</reference>
<keyword evidence="2" id="KW-1185">Reference proteome</keyword>
<evidence type="ECO:0000313" key="2">
    <source>
        <dbReference type="Proteomes" id="UP001285441"/>
    </source>
</evidence>
<proteinExistence type="predicted"/>
<protein>
    <submittedName>
        <fullName evidence="1">Uncharacterized protein</fullName>
    </submittedName>
</protein>
<sequence>MTSRGFIEVPPQSFLYSYSRVETPTSIRLVRLLAAENSPDEGRPITVFASKEELEDGWDESLTMPVMCNDRPFAVGGNLWFFLHHRRKVILTTPSPKASSS</sequence>
<organism evidence="1 2">
    <name type="scientific">Podospora didyma</name>
    <dbReference type="NCBI Taxonomy" id="330526"/>
    <lineage>
        <taxon>Eukaryota</taxon>
        <taxon>Fungi</taxon>
        <taxon>Dikarya</taxon>
        <taxon>Ascomycota</taxon>
        <taxon>Pezizomycotina</taxon>
        <taxon>Sordariomycetes</taxon>
        <taxon>Sordariomycetidae</taxon>
        <taxon>Sordariales</taxon>
        <taxon>Podosporaceae</taxon>
        <taxon>Podospora</taxon>
    </lineage>
</organism>
<name>A0AAE0N6I8_9PEZI</name>
<gene>
    <name evidence="1" type="ORF">B0H63DRAFT_527459</name>
</gene>